<dbReference type="SUPFAM" id="SSF49562">
    <property type="entry name" value="C2 domain (Calcium/lipid-binding domain, CaLB)"/>
    <property type="match status" value="1"/>
</dbReference>
<evidence type="ECO:0000313" key="3">
    <source>
        <dbReference type="Proteomes" id="UP001443914"/>
    </source>
</evidence>
<dbReference type="AlphaFoldDB" id="A0AAW1MSH4"/>
<accession>A0AAW1MSH4</accession>
<name>A0AAW1MSH4_SAPOF</name>
<protein>
    <recommendedName>
        <fullName evidence="1">C2 domain-containing protein</fullName>
    </recommendedName>
</protein>
<dbReference type="InterPro" id="IPR000008">
    <property type="entry name" value="C2_dom"/>
</dbReference>
<proteinExistence type="predicted"/>
<dbReference type="EMBL" id="JBDFQZ010000002">
    <property type="protein sequence ID" value="KAK9749358.1"/>
    <property type="molecule type" value="Genomic_DNA"/>
</dbReference>
<evidence type="ECO:0000313" key="2">
    <source>
        <dbReference type="EMBL" id="KAK9749358.1"/>
    </source>
</evidence>
<dbReference type="PANTHER" id="PTHR32246:SF17">
    <property type="entry name" value="BON1-ASSOCIATED PROTEIN 2"/>
    <property type="match status" value="1"/>
</dbReference>
<feature type="domain" description="C2" evidence="1">
    <location>
        <begin position="6"/>
        <end position="106"/>
    </location>
</feature>
<comment type="caution">
    <text evidence="2">The sequence shown here is derived from an EMBL/GenBank/DDBJ whole genome shotgun (WGS) entry which is preliminary data.</text>
</comment>
<dbReference type="SMART" id="SM00239">
    <property type="entry name" value="C2"/>
    <property type="match status" value="1"/>
</dbReference>
<dbReference type="Proteomes" id="UP001443914">
    <property type="component" value="Unassembled WGS sequence"/>
</dbReference>
<reference evidence="2" key="1">
    <citation type="submission" date="2024-03" db="EMBL/GenBank/DDBJ databases">
        <title>WGS assembly of Saponaria officinalis var. Norfolk2.</title>
        <authorList>
            <person name="Jenkins J."/>
            <person name="Shu S."/>
            <person name="Grimwood J."/>
            <person name="Barry K."/>
            <person name="Goodstein D."/>
            <person name="Schmutz J."/>
            <person name="Leebens-Mack J."/>
            <person name="Osbourn A."/>
        </authorList>
    </citation>
    <scope>NUCLEOTIDE SEQUENCE [LARGE SCALE GENOMIC DNA]</scope>
    <source>
        <strain evidence="2">JIC</strain>
    </source>
</reference>
<keyword evidence="3" id="KW-1185">Reference proteome</keyword>
<dbReference type="PANTHER" id="PTHR32246">
    <property type="entry name" value="INGRESSION PROTEIN FIC1"/>
    <property type="match status" value="1"/>
</dbReference>
<gene>
    <name evidence="2" type="ORF">RND81_02G120500</name>
</gene>
<organism evidence="2 3">
    <name type="scientific">Saponaria officinalis</name>
    <name type="common">Common soapwort</name>
    <name type="synonym">Lychnis saponaria</name>
    <dbReference type="NCBI Taxonomy" id="3572"/>
    <lineage>
        <taxon>Eukaryota</taxon>
        <taxon>Viridiplantae</taxon>
        <taxon>Streptophyta</taxon>
        <taxon>Embryophyta</taxon>
        <taxon>Tracheophyta</taxon>
        <taxon>Spermatophyta</taxon>
        <taxon>Magnoliopsida</taxon>
        <taxon>eudicotyledons</taxon>
        <taxon>Gunneridae</taxon>
        <taxon>Pentapetalae</taxon>
        <taxon>Caryophyllales</taxon>
        <taxon>Caryophyllaceae</taxon>
        <taxon>Caryophylleae</taxon>
        <taxon>Saponaria</taxon>
    </lineage>
</organism>
<dbReference type="InterPro" id="IPR035892">
    <property type="entry name" value="C2_domain_sf"/>
</dbReference>
<sequence length="194" mass="22034">MCSLISLEIKIRYVEGLTLGKKPIRKNVFVILSIENQIYSQNNRQVSTGICEEGEMSNPTWNEKLTMTMPIGTKYIILDICHKTKSIATTRVPTSDFIGNYTPQNYVHFLSYRLRNSYDEPNGIINFCVNVKGDKFGGQSEQNIKVNGISGYRSSYEESSYLPKVCNATSNIDGRRRCNDVVVGVPNGWFDTWH</sequence>
<evidence type="ECO:0000259" key="1">
    <source>
        <dbReference type="SMART" id="SM00239"/>
    </source>
</evidence>